<evidence type="ECO:0000313" key="1">
    <source>
        <dbReference type="EMBL" id="QOI71160.1"/>
    </source>
</evidence>
<dbReference type="Proteomes" id="UP000594095">
    <property type="component" value="Genome"/>
</dbReference>
<reference evidence="1 2" key="1">
    <citation type="submission" date="2020-08" db="EMBL/GenBank/DDBJ databases">
        <title>Complete genome sequence of Erwinia phage pEa_SNUABM_12.</title>
        <authorList>
            <person name="Kim S.G."/>
            <person name="Lee S.B."/>
            <person name="Park S.C."/>
        </authorList>
    </citation>
    <scope>NUCLEOTIDE SEQUENCE [LARGE SCALE GENOMIC DNA]</scope>
</reference>
<name>A0A7L8ZLS0_9CAUD</name>
<accession>A0A7L8ZLS0</accession>
<proteinExistence type="predicted"/>
<organism evidence="1 2">
    <name type="scientific">Erwinia phage pEa_SNUABM_12</name>
    <dbReference type="NCBI Taxonomy" id="2768773"/>
    <lineage>
        <taxon>Viruses</taxon>
        <taxon>Duplodnaviria</taxon>
        <taxon>Heunggongvirae</taxon>
        <taxon>Uroviricota</taxon>
        <taxon>Caudoviricetes</taxon>
        <taxon>Eneladusvirus</taxon>
        <taxon>Eneladusvirus BF</taxon>
    </lineage>
</organism>
<evidence type="ECO:0000313" key="2">
    <source>
        <dbReference type="Proteomes" id="UP000594095"/>
    </source>
</evidence>
<protein>
    <submittedName>
        <fullName evidence="1">Uncharacterized protein</fullName>
    </submittedName>
</protein>
<sequence length="555" mass="58988">MYNILTDINVIGNVTYSGELFGKLPPTNTTDGIAGTGTVEDPLKINIAEGENGLFLIEGELKVIPPSSSVMAGEGLSAQEGTGYSVTLSAKLSEEPNNKLIINSDGGLYASSDSEMIFITEKTDYDTLTSTGTYSVVGLTTSTEKYQYHAPFASTSDVILKVVQYSTNGTTYVVQTGYGSDQYGSSIKNQIKTRTGTLNAMPTSWETVNSTEYLSNIFVQTGGVLTDDISIGYGGSSVYGYKSSGIGMPASLPSQKDGTVIWFQSGYKNQVIGSYSGFSLASDTDGRLFLNVENNQPTDDKTWNWKEVLTLDSPVLISTDANNALVKHDNGLYVAPAPVSDVVVSADDQNQLTNLIVGDNPGLFVRPVSIQLLPDDSIYRSQNNSNPKNTDIRVNLSTEQYNILKLSSTTNKGLYVAGNHAVIPKFAIASSGALFSSATVYPNGSMKIKTTISMTNPTGVTRYNNVGLYSSLQTQLQQYYLDSAGNPIPTTVSGQITNTTASTITVTITTFIHGTPALGFDVVTDSPYPVGGGVPNQANITVALLVGTTVNNAFA</sequence>
<dbReference type="EMBL" id="MT939486">
    <property type="protein sequence ID" value="QOI71160.1"/>
    <property type="molecule type" value="Genomic_DNA"/>
</dbReference>
<gene>
    <name evidence="1" type="ORF">pEaSNUABM12_00222</name>
</gene>